<gene>
    <name evidence="2" type="ORF">ILUMI_25529</name>
</gene>
<dbReference type="Proteomes" id="UP000801492">
    <property type="component" value="Unassembled WGS sequence"/>
</dbReference>
<protein>
    <submittedName>
        <fullName evidence="2">Uncharacterized protein</fullName>
    </submittedName>
</protein>
<comment type="caution">
    <text evidence="2">The sequence shown here is derived from an EMBL/GenBank/DDBJ whole genome shotgun (WGS) entry which is preliminary data.</text>
</comment>
<dbReference type="PANTHER" id="PTHR34717">
    <property type="entry name" value="EG:BACR7A4.20 PROTEIN"/>
    <property type="match status" value="1"/>
</dbReference>
<name>A0A8K0FW75_IGNLU</name>
<dbReference type="OrthoDB" id="5798273at2759"/>
<organism evidence="2 3">
    <name type="scientific">Ignelater luminosus</name>
    <name type="common">Cucubano</name>
    <name type="synonym">Pyrophorus luminosus</name>
    <dbReference type="NCBI Taxonomy" id="2038154"/>
    <lineage>
        <taxon>Eukaryota</taxon>
        <taxon>Metazoa</taxon>
        <taxon>Ecdysozoa</taxon>
        <taxon>Arthropoda</taxon>
        <taxon>Hexapoda</taxon>
        <taxon>Insecta</taxon>
        <taxon>Pterygota</taxon>
        <taxon>Neoptera</taxon>
        <taxon>Endopterygota</taxon>
        <taxon>Coleoptera</taxon>
        <taxon>Polyphaga</taxon>
        <taxon>Elateriformia</taxon>
        <taxon>Elateroidea</taxon>
        <taxon>Elateridae</taxon>
        <taxon>Agrypninae</taxon>
        <taxon>Pyrophorini</taxon>
        <taxon>Ignelater</taxon>
    </lineage>
</organism>
<dbReference type="PANTHER" id="PTHR34717:SF1">
    <property type="entry name" value="EG:BACR7A4.20 PROTEIN"/>
    <property type="match status" value="1"/>
</dbReference>
<proteinExistence type="predicted"/>
<keyword evidence="1" id="KW-0812">Transmembrane</keyword>
<dbReference type="AlphaFoldDB" id="A0A8K0FW75"/>
<keyword evidence="1" id="KW-0472">Membrane</keyword>
<keyword evidence="3" id="KW-1185">Reference proteome</keyword>
<feature type="transmembrane region" description="Helical" evidence="1">
    <location>
        <begin position="7"/>
        <end position="25"/>
    </location>
</feature>
<keyword evidence="1" id="KW-1133">Transmembrane helix</keyword>
<dbReference type="EMBL" id="VTPC01090934">
    <property type="protein sequence ID" value="KAF2880635.1"/>
    <property type="molecule type" value="Genomic_DNA"/>
</dbReference>
<reference evidence="2" key="1">
    <citation type="submission" date="2019-08" db="EMBL/GenBank/DDBJ databases">
        <title>The genome of the North American firefly Photinus pyralis.</title>
        <authorList>
            <consortium name="Photinus pyralis genome working group"/>
            <person name="Fallon T.R."/>
            <person name="Sander Lower S.E."/>
            <person name="Weng J.-K."/>
        </authorList>
    </citation>
    <scope>NUCLEOTIDE SEQUENCE</scope>
    <source>
        <strain evidence="2">TRF0915ILg1</strain>
        <tissue evidence="2">Whole body</tissue>
    </source>
</reference>
<accession>A0A8K0FW75</accession>
<sequence>MLDSPVEYLVLLVSVLCVILMKIWITPENQPIFNVYRTPNSFYWPKVLFMYIIMSLRKLKENKKKSVEELDRPQKLSYHDKAVDAVYFNAGNAQGDYLVTGTARRKNKLIDGFLFLKVASSNLGVLETPKVPCTSLYKTEDNDEFSAEGLKVTSLVPMKKWKINYDGLMKETANPKETHNVQIDVEWTSNLPHFSFDTDIDILLMAKCMALEPWSREYFEILKDTHQDHYEQFGELKGTAIIDGKKYDINLDSCRDHSFGKKREWEIFHRYGLHYISAENGDRFAVCSISAPIMFSSLTLGFVYSARDKKNYPIQSCDLKLYQHGEGGDPPTDYAFSIVAGNKDYTIQVNIVDSPYFYISKDWECKVIERLCTAEINGKKGWGVSEWEYRNVVGKKVAE</sequence>
<evidence type="ECO:0000313" key="2">
    <source>
        <dbReference type="EMBL" id="KAF2880635.1"/>
    </source>
</evidence>
<evidence type="ECO:0000256" key="1">
    <source>
        <dbReference type="SAM" id="Phobius"/>
    </source>
</evidence>
<evidence type="ECO:0000313" key="3">
    <source>
        <dbReference type="Proteomes" id="UP000801492"/>
    </source>
</evidence>